<sequence>MKQIKQWLSRHNRKRLDRRNRAMFAQLTADGVVYLNPIDLKGIDLAIVGPASTVIEELISYPIGPETWVCRMNNGVRQADENPKVFGDRTDIWIHNLKMKGTRSVQNISAATLASHRVRYVVYPHAASPEHIAPKLLQLRKATHDTKGVVPPIDFYQTLVADLGGHTPTAGCVMIMLALQASLKSLSIYGFTFFQTSYTRGYNDTVKDGQAAMNWAMATGMHNPEAEAKLVAQRITKHRKSNGFPIHLGDGVKTALNSHSNDILED</sequence>
<gene>
    <name evidence="1" type="ORF">AABB29_12375</name>
</gene>
<evidence type="ECO:0000313" key="2">
    <source>
        <dbReference type="Proteomes" id="UP001440612"/>
    </source>
</evidence>
<proteinExistence type="predicted"/>
<keyword evidence="2" id="KW-1185">Reference proteome</keyword>
<accession>A0ABZ2V0Z4</accession>
<name>A0ABZ2V0Z4_9RHOB</name>
<organism evidence="1 2">
    <name type="scientific">Yoonia phaeophyticola</name>
    <dbReference type="NCBI Taxonomy" id="3137369"/>
    <lineage>
        <taxon>Bacteria</taxon>
        <taxon>Pseudomonadati</taxon>
        <taxon>Pseudomonadota</taxon>
        <taxon>Alphaproteobacteria</taxon>
        <taxon>Rhodobacterales</taxon>
        <taxon>Paracoccaceae</taxon>
        <taxon>Yoonia</taxon>
    </lineage>
</organism>
<dbReference type="EMBL" id="CP150951">
    <property type="protein sequence ID" value="WZC47702.2"/>
    <property type="molecule type" value="Genomic_DNA"/>
</dbReference>
<dbReference type="Proteomes" id="UP001440612">
    <property type="component" value="Chromosome"/>
</dbReference>
<evidence type="ECO:0000313" key="1">
    <source>
        <dbReference type="EMBL" id="WZC47702.2"/>
    </source>
</evidence>
<dbReference type="InterPro" id="IPR038578">
    <property type="entry name" value="GT29-like_sf"/>
</dbReference>
<dbReference type="RefSeq" id="WP_373636639.1">
    <property type="nucleotide sequence ID" value="NZ_CP150951.2"/>
</dbReference>
<protein>
    <submittedName>
        <fullName evidence="1">Uncharacterized protein</fullName>
    </submittedName>
</protein>
<dbReference type="Gene3D" id="3.90.1480.20">
    <property type="entry name" value="Glycosyl transferase family 29"/>
    <property type="match status" value="1"/>
</dbReference>
<reference evidence="2" key="1">
    <citation type="submission" date="2024-04" db="EMBL/GenBank/DDBJ databases">
        <title>Phylogenomic analyses of a clade within the roseobacter group suggest taxonomic reassignments of species of the genera Aestuariivita, Citreicella, Loktanella, Nautella, Pelagibaca, Ruegeria, Thalassobius, Thiobacimonas and Tropicibacter, and the proposal o.</title>
        <authorList>
            <person name="Jeon C.O."/>
        </authorList>
    </citation>
    <scope>NUCLEOTIDE SEQUENCE [LARGE SCALE GENOMIC DNA]</scope>
    <source>
        <strain evidence="2">BS5-3</strain>
    </source>
</reference>